<dbReference type="KEGG" id="nai:NECAME_08456"/>
<name>W2THJ8_NECAM</name>
<keyword evidence="2" id="KW-1185">Reference proteome</keyword>
<protein>
    <submittedName>
        <fullName evidence="1">Uncharacterized protein</fullName>
    </submittedName>
</protein>
<evidence type="ECO:0000313" key="2">
    <source>
        <dbReference type="Proteomes" id="UP000053676"/>
    </source>
</evidence>
<dbReference type="EMBL" id="KI658706">
    <property type="protein sequence ID" value="ETN81545.1"/>
    <property type="molecule type" value="Genomic_DNA"/>
</dbReference>
<sequence>MMSYGKLVAQQVDLALIKLSCAQDKAFAFWDLRSSPSSGLEQVTSCTAPARTRSPASVWKSHFYGR</sequence>
<reference evidence="2" key="1">
    <citation type="journal article" date="2014" name="Nat. Genet.">
        <title>Genome of the human hookworm Necator americanus.</title>
        <authorList>
            <person name="Tang Y.T."/>
            <person name="Gao X."/>
            <person name="Rosa B.A."/>
            <person name="Abubucker S."/>
            <person name="Hallsworth-Pepin K."/>
            <person name="Martin J."/>
            <person name="Tyagi R."/>
            <person name="Heizer E."/>
            <person name="Zhang X."/>
            <person name="Bhonagiri-Palsikar V."/>
            <person name="Minx P."/>
            <person name="Warren W.C."/>
            <person name="Wang Q."/>
            <person name="Zhan B."/>
            <person name="Hotez P.J."/>
            <person name="Sternberg P.W."/>
            <person name="Dougall A."/>
            <person name="Gaze S.T."/>
            <person name="Mulvenna J."/>
            <person name="Sotillo J."/>
            <person name="Ranganathan S."/>
            <person name="Rabelo E.M."/>
            <person name="Wilson R.K."/>
            <person name="Felgner P.L."/>
            <person name="Bethony J."/>
            <person name="Hawdon J.M."/>
            <person name="Gasser R.B."/>
            <person name="Loukas A."/>
            <person name="Mitreva M."/>
        </authorList>
    </citation>
    <scope>NUCLEOTIDE SEQUENCE [LARGE SCALE GENOMIC DNA]</scope>
</reference>
<evidence type="ECO:0000313" key="1">
    <source>
        <dbReference type="EMBL" id="ETN81545.1"/>
    </source>
</evidence>
<organism evidence="1 2">
    <name type="scientific">Necator americanus</name>
    <name type="common">Human hookworm</name>
    <dbReference type="NCBI Taxonomy" id="51031"/>
    <lineage>
        <taxon>Eukaryota</taxon>
        <taxon>Metazoa</taxon>
        <taxon>Ecdysozoa</taxon>
        <taxon>Nematoda</taxon>
        <taxon>Chromadorea</taxon>
        <taxon>Rhabditida</taxon>
        <taxon>Rhabditina</taxon>
        <taxon>Rhabditomorpha</taxon>
        <taxon>Strongyloidea</taxon>
        <taxon>Ancylostomatidae</taxon>
        <taxon>Bunostominae</taxon>
        <taxon>Necator</taxon>
    </lineage>
</organism>
<accession>W2THJ8</accession>
<proteinExistence type="predicted"/>
<dbReference type="AlphaFoldDB" id="W2THJ8"/>
<dbReference type="Proteomes" id="UP000053676">
    <property type="component" value="Unassembled WGS sequence"/>
</dbReference>
<gene>
    <name evidence="1" type="ORF">NECAME_08456</name>
</gene>